<evidence type="ECO:0000256" key="4">
    <source>
        <dbReference type="RuleBase" id="RU362116"/>
    </source>
</evidence>
<dbReference type="NCBIfam" id="TIGR02490">
    <property type="entry name" value="flgF"/>
    <property type="match status" value="1"/>
</dbReference>
<dbReference type="OrthoDB" id="9804559at2"/>
<accession>A0A5B2V7N3</accession>
<dbReference type="PANTHER" id="PTHR30435:SF19">
    <property type="entry name" value="FLAGELLAR BASAL-BODY ROD PROTEIN FLGG"/>
    <property type="match status" value="1"/>
</dbReference>
<sequence length="246" mass="26285">MENALLIGLSRQVALARELDVIANNMANVNTNGFKARESRFAEHLMPTARADAFQRPDQRLSYVIDAGTPLDTSAGMIERTGNPLDAAIKGDGYFVVQTAQGERFTRNGAFEINPQGQLVTSDGHVVQGENGAIAITPQESGLVIGADGTISSNQGVRGRLRLVRFADGQSLKNEGANLFSSTAQAQPAGATSRIEPGAVERSNVKPVLEMSRLMEVNRSYAGVAGMLSKMDELRRAAIQRLSEAA</sequence>
<dbReference type="GO" id="GO:0030694">
    <property type="term" value="C:bacterial-type flagellum basal body, rod"/>
    <property type="evidence" value="ECO:0007669"/>
    <property type="project" value="UniProtKB-UniRule"/>
</dbReference>
<comment type="caution">
    <text evidence="8">The sequence shown here is derived from an EMBL/GenBank/DDBJ whole genome shotgun (WGS) entry which is preliminary data.</text>
</comment>
<dbReference type="InterPro" id="IPR020013">
    <property type="entry name" value="Flagellar_FlgE/F/G"/>
</dbReference>
<dbReference type="RefSeq" id="WP_149821883.1">
    <property type="nucleotide sequence ID" value="NZ_VUOA01000042.1"/>
</dbReference>
<keyword evidence="3 4" id="KW-0975">Bacterial flagellum</keyword>
<comment type="subcellular location">
    <subcellularLocation>
        <location evidence="1 4">Bacterial flagellum basal body</location>
    </subcellularLocation>
</comment>
<dbReference type="Pfam" id="PF00460">
    <property type="entry name" value="Flg_bb_rod"/>
    <property type="match status" value="1"/>
</dbReference>
<evidence type="ECO:0000256" key="1">
    <source>
        <dbReference type="ARBA" id="ARBA00004117"/>
    </source>
</evidence>
<feature type="domain" description="Flagellar basal body rod protein N-terminal" evidence="5">
    <location>
        <begin position="5"/>
        <end position="35"/>
    </location>
</feature>
<evidence type="ECO:0000313" key="9">
    <source>
        <dbReference type="Proteomes" id="UP000323142"/>
    </source>
</evidence>
<reference evidence="8 9" key="1">
    <citation type="submission" date="2019-09" db="EMBL/GenBank/DDBJ databases">
        <title>Salinarimonas rosea gen. nov., sp. nov., a new member of the a-2 subgroup of the Proteobacteria.</title>
        <authorList>
            <person name="Liu J."/>
        </authorList>
    </citation>
    <scope>NUCLEOTIDE SEQUENCE [LARGE SCALE GENOMIC DNA]</scope>
    <source>
        <strain evidence="8 9">BN140002</strain>
    </source>
</reference>
<dbReference type="Proteomes" id="UP000323142">
    <property type="component" value="Unassembled WGS sequence"/>
</dbReference>
<dbReference type="InterPro" id="IPR012836">
    <property type="entry name" value="FlgF"/>
</dbReference>
<dbReference type="GO" id="GO:0071978">
    <property type="term" value="P:bacterial-type flagellum-dependent swarming motility"/>
    <property type="evidence" value="ECO:0007669"/>
    <property type="project" value="TreeGrafter"/>
</dbReference>
<dbReference type="InterPro" id="IPR053967">
    <property type="entry name" value="LlgE_F_G-like_D1"/>
</dbReference>
<dbReference type="Pfam" id="PF06429">
    <property type="entry name" value="Flg_bbr_C"/>
    <property type="match status" value="1"/>
</dbReference>
<name>A0A5B2V7N3_9HYPH</name>
<dbReference type="PROSITE" id="PS00588">
    <property type="entry name" value="FLAGELLA_BB_ROD"/>
    <property type="match status" value="1"/>
</dbReference>
<feature type="domain" description="Flagellar basal-body/hook protein C-terminal" evidence="6">
    <location>
        <begin position="197"/>
        <end position="240"/>
    </location>
</feature>
<dbReference type="NCBIfam" id="NF009331">
    <property type="entry name" value="PRK12689.1"/>
    <property type="match status" value="1"/>
</dbReference>
<evidence type="ECO:0000259" key="5">
    <source>
        <dbReference type="Pfam" id="PF00460"/>
    </source>
</evidence>
<dbReference type="SUPFAM" id="SSF117143">
    <property type="entry name" value="Flagellar hook protein flgE"/>
    <property type="match status" value="1"/>
</dbReference>
<dbReference type="AlphaFoldDB" id="A0A5B2V7N3"/>
<evidence type="ECO:0000313" key="8">
    <source>
        <dbReference type="EMBL" id="KAA2234826.1"/>
    </source>
</evidence>
<dbReference type="InterPro" id="IPR010930">
    <property type="entry name" value="Flg_bb/hook_C_dom"/>
</dbReference>
<protein>
    <recommendedName>
        <fullName evidence="4">Flagellar basal-body rod protein FlgF</fullName>
    </recommendedName>
</protein>
<keyword evidence="8" id="KW-0966">Cell projection</keyword>
<evidence type="ECO:0000256" key="3">
    <source>
        <dbReference type="ARBA" id="ARBA00023143"/>
    </source>
</evidence>
<keyword evidence="9" id="KW-1185">Reference proteome</keyword>
<dbReference type="InterPro" id="IPR037925">
    <property type="entry name" value="FlgE/F/G-like"/>
</dbReference>
<keyword evidence="8" id="KW-0969">Cilium</keyword>
<gene>
    <name evidence="8" type="primary">flgF</name>
    <name evidence="8" type="ORF">F0L46_22635</name>
</gene>
<dbReference type="EMBL" id="VUOA01000042">
    <property type="protein sequence ID" value="KAA2234826.1"/>
    <property type="molecule type" value="Genomic_DNA"/>
</dbReference>
<proteinExistence type="inferred from homology"/>
<reference evidence="8 9" key="2">
    <citation type="submission" date="2019-09" db="EMBL/GenBank/DDBJ databases">
        <authorList>
            <person name="Jin C."/>
        </authorList>
    </citation>
    <scope>NUCLEOTIDE SEQUENCE [LARGE SCALE GENOMIC DNA]</scope>
    <source>
        <strain evidence="8 9">BN140002</strain>
    </source>
</reference>
<evidence type="ECO:0000259" key="6">
    <source>
        <dbReference type="Pfam" id="PF06429"/>
    </source>
</evidence>
<dbReference type="PANTHER" id="PTHR30435">
    <property type="entry name" value="FLAGELLAR PROTEIN"/>
    <property type="match status" value="1"/>
</dbReference>
<comment type="similarity">
    <text evidence="2 4">Belongs to the flagella basal body rod proteins family.</text>
</comment>
<evidence type="ECO:0000256" key="2">
    <source>
        <dbReference type="ARBA" id="ARBA00009677"/>
    </source>
</evidence>
<feature type="domain" description="Flagellar hook protein FlgE/F/G-like D1" evidence="7">
    <location>
        <begin position="88"/>
        <end position="152"/>
    </location>
</feature>
<dbReference type="Pfam" id="PF22692">
    <property type="entry name" value="LlgE_F_G_D1"/>
    <property type="match status" value="1"/>
</dbReference>
<keyword evidence="8" id="KW-0282">Flagellum</keyword>
<dbReference type="InterPro" id="IPR001444">
    <property type="entry name" value="Flag_bb_rod_N"/>
</dbReference>
<comment type="subunit">
    <text evidence="4">The basal body constitutes a major portion of the flagellar organelle and consists of five rings (E,L,P,S, and M) mounted on a central rod. The rod consists of about 26 subunits of FlgG in the distal portion, and FlgB, FlgC and FlgF are thought to build up the proximal portion of the rod with about 6 subunits each.</text>
</comment>
<evidence type="ECO:0000259" key="7">
    <source>
        <dbReference type="Pfam" id="PF22692"/>
    </source>
</evidence>
<dbReference type="InterPro" id="IPR019776">
    <property type="entry name" value="Flagellar_basal_body_rod_CS"/>
</dbReference>
<dbReference type="NCBIfam" id="TIGR03506">
    <property type="entry name" value="FlgEFG_subfam"/>
    <property type="match status" value="1"/>
</dbReference>
<organism evidence="8 9">
    <name type="scientific">Salinarimonas soli</name>
    <dbReference type="NCBI Taxonomy" id="1638099"/>
    <lineage>
        <taxon>Bacteria</taxon>
        <taxon>Pseudomonadati</taxon>
        <taxon>Pseudomonadota</taxon>
        <taxon>Alphaproteobacteria</taxon>
        <taxon>Hyphomicrobiales</taxon>
        <taxon>Salinarimonadaceae</taxon>
        <taxon>Salinarimonas</taxon>
    </lineage>
</organism>